<evidence type="ECO:0000313" key="2">
    <source>
        <dbReference type="EMBL" id="ABB42466.1"/>
    </source>
</evidence>
<evidence type="ECO:0008006" key="3">
    <source>
        <dbReference type="Google" id="ProtNLM"/>
    </source>
</evidence>
<dbReference type="STRING" id="317025.Tcr_1876"/>
<feature type="transmembrane region" description="Helical" evidence="1">
    <location>
        <begin position="312"/>
        <end position="330"/>
    </location>
</feature>
<reference evidence="2" key="1">
    <citation type="submission" date="2006-07" db="EMBL/GenBank/DDBJ databases">
        <title>Complete sequence of Thiomicrospira crunogena XCL-2.</title>
        <authorList>
            <consortium name="US DOE Joint Genome Institute"/>
            <person name="Copeland A."/>
            <person name="Lucas S."/>
            <person name="Lapidus A."/>
            <person name="Barry K."/>
            <person name="Detter J.C."/>
            <person name="Glavina del Rio T."/>
            <person name="Hammon N."/>
            <person name="Israni S."/>
            <person name="Dalin E."/>
            <person name="Tice H."/>
            <person name="Pitluck S."/>
            <person name="Chain P."/>
            <person name="Malfatti S."/>
            <person name="Shin M."/>
            <person name="Vergez L."/>
            <person name="Schmutz J."/>
            <person name="Larimer F."/>
            <person name="Land M."/>
            <person name="Hauser L."/>
            <person name="Kyrpides N."/>
            <person name="Lykidis A."/>
            <person name="Scott K.M."/>
            <person name="Sievert S."/>
            <person name="Kerfeld C."/>
            <person name="Freyermuth S."/>
            <person name="Dobrinski K."/>
            <person name="Boller A."/>
            <person name="Fitzpatrick K."/>
            <person name="Thoma P."/>
            <person name="Moore J."/>
            <person name="Richardson P."/>
        </authorList>
    </citation>
    <scope>NUCLEOTIDE SEQUENCE</scope>
    <source>
        <strain evidence="2">XCL-2</strain>
    </source>
</reference>
<evidence type="ECO:0000256" key="1">
    <source>
        <dbReference type="SAM" id="Phobius"/>
    </source>
</evidence>
<gene>
    <name evidence="2" type="ordered locus">Tcr_1876</name>
</gene>
<name>Q31EF7_HYDCU</name>
<dbReference type="KEGG" id="tcx:Tcr_1876"/>
<sequence length="336" mass="38794">MFDESKVETGDWANLSEIGCSEDFGLSGVPCTGIKIKNNIFTAISDLELIKVPLNEGRKNGSRQSGVVFENCLFKGFTLDKIDFNLKFIDCEFKGNVQLETAKAVSISDSAFKSIVKFKGLDSRYSQIDLTNVTFYENVKFEDYLLEDSEDTRGHTRIKSAFRDVAFHKKLTLNNVLFPMDIVFEAVSLPKRIESDRSTFKRLKRVMEHQHNFIDAAFFHSLELNAYREELNNKKWFEAVEDKVIFGLNWYASKFSLSWALPFFWIVVLSVIFYSAAMCCDSEIAFSCNAFFQFMNPFSWNSKAFDSVYTVWFLHKLFVVPLVYLLIIAIKRKTKL</sequence>
<proteinExistence type="predicted"/>
<keyword evidence="1" id="KW-0472">Membrane</keyword>
<dbReference type="HOGENOM" id="CLU_826209_0_0_6"/>
<keyword evidence="1" id="KW-0812">Transmembrane</keyword>
<dbReference type="OrthoDB" id="5615355at2"/>
<accession>Q31EF7</accession>
<organism evidence="2">
    <name type="scientific">Hydrogenovibrio crunogenus (strain DSM 25203 / XCL-2)</name>
    <name type="common">Thiomicrospira crunogena</name>
    <dbReference type="NCBI Taxonomy" id="317025"/>
    <lineage>
        <taxon>Bacteria</taxon>
        <taxon>Pseudomonadati</taxon>
        <taxon>Pseudomonadota</taxon>
        <taxon>Gammaproteobacteria</taxon>
        <taxon>Thiotrichales</taxon>
        <taxon>Piscirickettsiaceae</taxon>
        <taxon>Hydrogenovibrio</taxon>
    </lineage>
</organism>
<dbReference type="Gene3D" id="2.160.20.10">
    <property type="entry name" value="Single-stranded right-handed beta-helix, Pectin lyase-like"/>
    <property type="match status" value="1"/>
</dbReference>
<protein>
    <recommendedName>
        <fullName evidence="3">Pentapeptide repeat-containing protein</fullName>
    </recommendedName>
</protein>
<dbReference type="EMBL" id="CP000109">
    <property type="protein sequence ID" value="ABB42466.1"/>
    <property type="molecule type" value="Genomic_DNA"/>
</dbReference>
<feature type="transmembrane region" description="Helical" evidence="1">
    <location>
        <begin position="263"/>
        <end position="292"/>
    </location>
</feature>
<dbReference type="AlphaFoldDB" id="Q31EF7"/>
<keyword evidence="1" id="KW-1133">Transmembrane helix</keyword>
<dbReference type="InterPro" id="IPR012334">
    <property type="entry name" value="Pectin_lyas_fold"/>
</dbReference>